<keyword evidence="2" id="KW-1185">Reference proteome</keyword>
<accession>L9XMJ9</accession>
<evidence type="ECO:0000313" key="1">
    <source>
        <dbReference type="EMBL" id="ELY62797.1"/>
    </source>
</evidence>
<organism evidence="1 2">
    <name type="scientific">Natrinema versiforme JCM 10478</name>
    <dbReference type="NCBI Taxonomy" id="1227496"/>
    <lineage>
        <taxon>Archaea</taxon>
        <taxon>Methanobacteriati</taxon>
        <taxon>Methanobacteriota</taxon>
        <taxon>Stenosarchaea group</taxon>
        <taxon>Halobacteria</taxon>
        <taxon>Halobacteriales</taxon>
        <taxon>Natrialbaceae</taxon>
        <taxon>Natrinema</taxon>
    </lineage>
</organism>
<dbReference type="Proteomes" id="UP000011632">
    <property type="component" value="Unassembled WGS sequence"/>
</dbReference>
<sequence length="62" mass="6839">MVPVEILAAVVEIAAIYQMTTLGMNLSRQTIITRPLIPLEMRQTLETKLTPLAGATVMMKIL</sequence>
<reference evidence="1 2" key="1">
    <citation type="journal article" date="2014" name="PLoS Genet.">
        <title>Phylogenetically driven sequencing of extremely halophilic archaea reveals strategies for static and dynamic osmo-response.</title>
        <authorList>
            <person name="Becker E.A."/>
            <person name="Seitzer P.M."/>
            <person name="Tritt A."/>
            <person name="Larsen D."/>
            <person name="Krusor M."/>
            <person name="Yao A.I."/>
            <person name="Wu D."/>
            <person name="Madern D."/>
            <person name="Eisen J.A."/>
            <person name="Darling A.E."/>
            <person name="Facciotti M.T."/>
        </authorList>
    </citation>
    <scope>NUCLEOTIDE SEQUENCE [LARGE SCALE GENOMIC DNA]</scope>
    <source>
        <strain evidence="1 2">JCM 10478</strain>
    </source>
</reference>
<gene>
    <name evidence="1" type="ORF">C489_21011</name>
</gene>
<protein>
    <submittedName>
        <fullName evidence="1">Uncharacterized protein</fullName>
    </submittedName>
</protein>
<evidence type="ECO:0000313" key="2">
    <source>
        <dbReference type="Proteomes" id="UP000011632"/>
    </source>
</evidence>
<dbReference type="AlphaFoldDB" id="L9XMJ9"/>
<proteinExistence type="predicted"/>
<comment type="caution">
    <text evidence="1">The sequence shown here is derived from an EMBL/GenBank/DDBJ whole genome shotgun (WGS) entry which is preliminary data.</text>
</comment>
<dbReference type="EMBL" id="AOID01000066">
    <property type="protein sequence ID" value="ELY62797.1"/>
    <property type="molecule type" value="Genomic_DNA"/>
</dbReference>
<name>L9XMJ9_9EURY</name>